<comment type="caution">
    <text evidence="1">The sequence shown here is derived from an EMBL/GenBank/DDBJ whole genome shotgun (WGS) entry which is preliminary data.</text>
</comment>
<dbReference type="EMBL" id="JBHSQI010000001">
    <property type="protein sequence ID" value="MFC6152427.1"/>
    <property type="molecule type" value="Genomic_DNA"/>
</dbReference>
<dbReference type="Gene3D" id="3.30.460.40">
    <property type="match status" value="1"/>
</dbReference>
<reference evidence="2" key="1">
    <citation type="journal article" date="2019" name="Int. J. Syst. Evol. Microbiol.">
        <title>The Global Catalogue of Microorganisms (GCM) 10K type strain sequencing project: providing services to taxonomists for standard genome sequencing and annotation.</title>
        <authorList>
            <consortium name="The Broad Institute Genomics Platform"/>
            <consortium name="The Broad Institute Genome Sequencing Center for Infectious Disease"/>
            <person name="Wu L."/>
            <person name="Ma J."/>
        </authorList>
    </citation>
    <scope>NUCLEOTIDE SEQUENCE [LARGE SCALE GENOMIC DNA]</scope>
    <source>
        <strain evidence="2">DFY28</strain>
    </source>
</reference>
<protein>
    <recommendedName>
        <fullName evidence="3">Nucleotidyltransferase AbiEii toxin of type IV toxin-antitoxin system</fullName>
    </recommendedName>
</protein>
<accession>A0ABW1QU57</accession>
<keyword evidence="2" id="KW-1185">Reference proteome</keyword>
<dbReference type="Proteomes" id="UP001596098">
    <property type="component" value="Unassembled WGS sequence"/>
</dbReference>
<dbReference type="InterPro" id="IPR043519">
    <property type="entry name" value="NT_sf"/>
</dbReference>
<sequence>MSMPVLLRRLHEVSTALTVAGFDHAVGGALALAVHAEPRFTADIDLNVIADADHPEPLLAALPSDLEPLPEAADQLRATGQVRFHWADPNTPLDLFLPQHPTFHAQVAKRAVPYRFADGVTVKVITATDLLIFKTLFGRSKDFVDIETLGEHGAGDLDEARSWVQEILGDGSAAERRLVEAWTQGQGSQA</sequence>
<name>A0ABW1QU57_9ACTN</name>
<evidence type="ECO:0000313" key="1">
    <source>
        <dbReference type="EMBL" id="MFC6152427.1"/>
    </source>
</evidence>
<evidence type="ECO:0008006" key="3">
    <source>
        <dbReference type="Google" id="ProtNLM"/>
    </source>
</evidence>
<gene>
    <name evidence="1" type="ORF">ACFPWU_01945</name>
</gene>
<evidence type="ECO:0000313" key="2">
    <source>
        <dbReference type="Proteomes" id="UP001596098"/>
    </source>
</evidence>
<proteinExistence type="predicted"/>
<dbReference type="RefSeq" id="WP_128220697.1">
    <property type="nucleotide sequence ID" value="NZ_CP034929.1"/>
</dbReference>
<dbReference type="SUPFAM" id="SSF81301">
    <property type="entry name" value="Nucleotidyltransferase"/>
    <property type="match status" value="1"/>
</dbReference>
<organism evidence="1 2">
    <name type="scientific">Nocardioides yefusunii</name>
    <dbReference type="NCBI Taxonomy" id="2500546"/>
    <lineage>
        <taxon>Bacteria</taxon>
        <taxon>Bacillati</taxon>
        <taxon>Actinomycetota</taxon>
        <taxon>Actinomycetes</taxon>
        <taxon>Propionibacteriales</taxon>
        <taxon>Nocardioidaceae</taxon>
        <taxon>Nocardioides</taxon>
    </lineage>
</organism>